<dbReference type="Gene3D" id="3.90.1200.10">
    <property type="match status" value="1"/>
</dbReference>
<keyword evidence="3" id="KW-1185">Reference proteome</keyword>
<protein>
    <recommendedName>
        <fullName evidence="1">NodB homology domain-containing protein</fullName>
    </recommendedName>
</protein>
<dbReference type="RefSeq" id="WP_111489850.1">
    <property type="nucleotide sequence ID" value="NZ_CP031264.1"/>
</dbReference>
<dbReference type="SUPFAM" id="SSF56112">
    <property type="entry name" value="Protein kinase-like (PK-like)"/>
    <property type="match status" value="1"/>
</dbReference>
<evidence type="ECO:0000313" key="2">
    <source>
        <dbReference type="EMBL" id="AXI80488.1"/>
    </source>
</evidence>
<evidence type="ECO:0000313" key="3">
    <source>
        <dbReference type="Proteomes" id="UP000249340"/>
    </source>
</evidence>
<reference evidence="3" key="1">
    <citation type="submission" date="2018-07" db="EMBL/GenBank/DDBJ databases">
        <title>Streptacidiphilus bronchialis DSM 106435 chromosome.</title>
        <authorList>
            <person name="Batra D."/>
            <person name="Gulvik C.A."/>
        </authorList>
    </citation>
    <scope>NUCLEOTIDE SEQUENCE [LARGE SCALE GENOMIC DNA]</scope>
    <source>
        <strain evidence="3">DSM 106435</strain>
    </source>
</reference>
<dbReference type="SUPFAM" id="SSF88713">
    <property type="entry name" value="Glycoside hydrolase/deacetylase"/>
    <property type="match status" value="1"/>
</dbReference>
<dbReference type="PROSITE" id="PS00109">
    <property type="entry name" value="PROTEIN_KINASE_TYR"/>
    <property type="match status" value="1"/>
</dbReference>
<dbReference type="InterPro" id="IPR011330">
    <property type="entry name" value="Glyco_hydro/deAcase_b/a-brl"/>
</dbReference>
<dbReference type="AlphaFoldDB" id="A0A345T3D3"/>
<sequence>MHAHATGWFRAVRGPCLVPEGGDVNTIDSRPVSVCLTFDHMGGGQEVGQGRRSHPDPDRQDLAVAFPRILELLDLRGVPATFYIEGWSALHHPDALDALLTRGHDLGLHGWVHERWARLPREERRRILHDGTAALRLAGCARPGFRAPGGLLAPGDLELFAEVGITEDSSILPAGVGAAHAPTVHPGGVVNVPFGWPAVDYWQYVLNEESPATPDTLVERWLGLLDQARERPDRLLVLVAHPGASGLEDDRFEALRRVVETLSAAPDVEFVTVATAAARARAAVGAAEPEPWQPPAGPPWVASRDLPAPPPPVGADAEAWVPYLHARGLTPAGPERAALCGGVSADVVRVGDLVVKRPKRKLDVPFDWQAGTGRILAEAAALRMAGPLAPAPLHVDERHHVLVQPYVHGRPWKQELLQGRVDPEVVRRVAEVLPAVRAMPVRGLDGHERFHRLRLMPYFLATAQAEPRLRPAMTEIVDRLSAVRTHLVHGDLSPKNILVGRTGAEAAEAAETAEAAEPDRVGAAGAVTVTVLDWEVVHVGDPTFDQAFLLSHLLAKASHLPELSEQLRAAAATVRRSCPETDDAWLARLLGALLLARVYGRSQLEYLDARSRERVARQGRALLTESEELPW</sequence>
<dbReference type="Pfam" id="PF01636">
    <property type="entry name" value="APH"/>
    <property type="match status" value="1"/>
</dbReference>
<proteinExistence type="predicted"/>
<accession>A0A345T3D3</accession>
<dbReference type="EMBL" id="CP031264">
    <property type="protein sequence ID" value="AXI80488.1"/>
    <property type="molecule type" value="Genomic_DNA"/>
</dbReference>
<dbReference type="Proteomes" id="UP000249340">
    <property type="component" value="Chromosome"/>
</dbReference>
<dbReference type="PANTHER" id="PTHR47561:SF1">
    <property type="entry name" value="POLYSACCHARIDE DEACETYLASE FAMILY PROTEIN (AFU_ORTHOLOGUE AFUA_6G05030)"/>
    <property type="match status" value="1"/>
</dbReference>
<dbReference type="InterPro" id="IPR002509">
    <property type="entry name" value="NODB_dom"/>
</dbReference>
<dbReference type="GO" id="GO:0005975">
    <property type="term" value="P:carbohydrate metabolic process"/>
    <property type="evidence" value="ECO:0007669"/>
    <property type="project" value="InterPro"/>
</dbReference>
<dbReference type="PANTHER" id="PTHR47561">
    <property type="entry name" value="POLYSACCHARIDE DEACETYLASE FAMILY PROTEIN (AFU_ORTHOLOGUE AFUA_6G05030)"/>
    <property type="match status" value="1"/>
</dbReference>
<dbReference type="Gene3D" id="3.20.20.370">
    <property type="entry name" value="Glycoside hydrolase/deacetylase"/>
    <property type="match status" value="1"/>
</dbReference>
<dbReference type="PROSITE" id="PS51677">
    <property type="entry name" value="NODB"/>
    <property type="match status" value="1"/>
</dbReference>
<organism evidence="2 3">
    <name type="scientific">Peterkaempfera bronchialis</name>
    <dbReference type="NCBI Taxonomy" id="2126346"/>
    <lineage>
        <taxon>Bacteria</taxon>
        <taxon>Bacillati</taxon>
        <taxon>Actinomycetota</taxon>
        <taxon>Actinomycetes</taxon>
        <taxon>Kitasatosporales</taxon>
        <taxon>Streptomycetaceae</taxon>
        <taxon>Peterkaempfera</taxon>
    </lineage>
</organism>
<dbReference type="GO" id="GO:0004672">
    <property type="term" value="F:protein kinase activity"/>
    <property type="evidence" value="ECO:0007669"/>
    <property type="project" value="InterPro"/>
</dbReference>
<dbReference type="InterPro" id="IPR011009">
    <property type="entry name" value="Kinase-like_dom_sf"/>
</dbReference>
<gene>
    <name evidence="2" type="ORF">C7M71_026890</name>
</gene>
<feature type="domain" description="NodB homology" evidence="1">
    <location>
        <begin position="32"/>
        <end position="271"/>
    </location>
</feature>
<dbReference type="OrthoDB" id="7326703at2"/>
<dbReference type="GO" id="GO:0016810">
    <property type="term" value="F:hydrolase activity, acting on carbon-nitrogen (but not peptide) bonds"/>
    <property type="evidence" value="ECO:0007669"/>
    <property type="project" value="InterPro"/>
</dbReference>
<name>A0A345T3D3_9ACTN</name>
<dbReference type="InterPro" id="IPR002575">
    <property type="entry name" value="Aminoglycoside_PTrfase"/>
</dbReference>
<dbReference type="KEGG" id="stri:C7M71_026890"/>
<evidence type="ECO:0000259" key="1">
    <source>
        <dbReference type="PROSITE" id="PS51677"/>
    </source>
</evidence>
<dbReference type="InterPro" id="IPR008266">
    <property type="entry name" value="Tyr_kinase_AS"/>
</dbReference>
<dbReference type="Pfam" id="PF01522">
    <property type="entry name" value="Polysacc_deac_1"/>
    <property type="match status" value="1"/>
</dbReference>